<protein>
    <submittedName>
        <fullName evidence="2">Uncharacterized protein</fullName>
    </submittedName>
</protein>
<dbReference type="EMBL" id="SDIL01000045">
    <property type="protein sequence ID" value="RXK38637.1"/>
    <property type="molecule type" value="Genomic_DNA"/>
</dbReference>
<evidence type="ECO:0000313" key="2">
    <source>
        <dbReference type="EMBL" id="RXK38637.1"/>
    </source>
</evidence>
<dbReference type="OMA" id="DFHTSNV"/>
<organism evidence="2 3">
    <name type="scientific">Tremella mesenterica</name>
    <name type="common">Jelly fungus</name>
    <dbReference type="NCBI Taxonomy" id="5217"/>
    <lineage>
        <taxon>Eukaryota</taxon>
        <taxon>Fungi</taxon>
        <taxon>Dikarya</taxon>
        <taxon>Basidiomycota</taxon>
        <taxon>Agaricomycotina</taxon>
        <taxon>Tremellomycetes</taxon>
        <taxon>Tremellales</taxon>
        <taxon>Tremellaceae</taxon>
        <taxon>Tremella</taxon>
    </lineage>
</organism>
<keyword evidence="3" id="KW-1185">Reference proteome</keyword>
<name>A0A4V1M400_TREME</name>
<gene>
    <name evidence="2" type="ORF">M231_04143</name>
</gene>
<sequence>MHFHPVIFLLASGTMMISGRVVPHKSSEVDSELNPRATILNGPTCQGGSLNAHDCNVALLGLGGGIAGPIEFLRVDATTNSSTSGGCTMTVTTTNGGTAIDISKGRLEQGQKAAISTCGQQAWTVTVQGGAVNGDLIIQQSASA</sequence>
<comment type="caution">
    <text evidence="2">The sequence shown here is derived from an EMBL/GenBank/DDBJ whole genome shotgun (WGS) entry which is preliminary data.</text>
</comment>
<keyword evidence="1" id="KW-0732">Signal</keyword>
<dbReference type="VEuPathDB" id="FungiDB:TREMEDRAFT_62292"/>
<dbReference type="AlphaFoldDB" id="A0A4V1M400"/>
<dbReference type="Proteomes" id="UP000289152">
    <property type="component" value="Unassembled WGS sequence"/>
</dbReference>
<feature type="signal peptide" evidence="1">
    <location>
        <begin position="1"/>
        <end position="19"/>
    </location>
</feature>
<dbReference type="InParanoid" id="A0A4V1M400"/>
<evidence type="ECO:0000313" key="3">
    <source>
        <dbReference type="Proteomes" id="UP000289152"/>
    </source>
</evidence>
<dbReference type="OrthoDB" id="2097653at2759"/>
<proteinExistence type="predicted"/>
<reference evidence="2 3" key="1">
    <citation type="submission" date="2016-06" db="EMBL/GenBank/DDBJ databases">
        <title>Evolution of pathogenesis and genome organization in the Tremellales.</title>
        <authorList>
            <person name="Cuomo C."/>
            <person name="Litvintseva A."/>
            <person name="Heitman J."/>
            <person name="Chen Y."/>
            <person name="Sun S."/>
            <person name="Springer D."/>
            <person name="Dromer F."/>
            <person name="Young S."/>
            <person name="Zeng Q."/>
            <person name="Chapman S."/>
            <person name="Gujja S."/>
            <person name="Saif S."/>
            <person name="Birren B."/>
        </authorList>
    </citation>
    <scope>NUCLEOTIDE SEQUENCE [LARGE SCALE GENOMIC DNA]</scope>
    <source>
        <strain evidence="2 3">ATCC 28783</strain>
    </source>
</reference>
<feature type="chain" id="PRO_5020526178" evidence="1">
    <location>
        <begin position="20"/>
        <end position="144"/>
    </location>
</feature>
<accession>A0A4V1M400</accession>
<evidence type="ECO:0000256" key="1">
    <source>
        <dbReference type="SAM" id="SignalP"/>
    </source>
</evidence>